<dbReference type="SUPFAM" id="SSF47781">
    <property type="entry name" value="RuvA domain 2-like"/>
    <property type="match status" value="1"/>
</dbReference>
<evidence type="ECO:0000313" key="1">
    <source>
        <dbReference type="EMBL" id="QJB33549.1"/>
    </source>
</evidence>
<accession>A0AAE6ZI24</accession>
<gene>
    <name evidence="1" type="ORF">HF329_20435</name>
</gene>
<evidence type="ECO:0000313" key="2">
    <source>
        <dbReference type="Proteomes" id="UP000502421"/>
    </source>
</evidence>
<dbReference type="InterPro" id="IPR010994">
    <property type="entry name" value="RuvA_2-like"/>
</dbReference>
<dbReference type="Pfam" id="PF12836">
    <property type="entry name" value="HHH_3"/>
    <property type="match status" value="1"/>
</dbReference>
<organism evidence="1 2">
    <name type="scientific">Chitinophaga oryzae</name>
    <dbReference type="NCBI Taxonomy" id="2725414"/>
    <lineage>
        <taxon>Bacteria</taxon>
        <taxon>Pseudomonadati</taxon>
        <taxon>Bacteroidota</taxon>
        <taxon>Chitinophagia</taxon>
        <taxon>Chitinophagales</taxon>
        <taxon>Chitinophagaceae</taxon>
        <taxon>Chitinophaga</taxon>
    </lineage>
</organism>
<dbReference type="AlphaFoldDB" id="A0AAE6ZI24"/>
<dbReference type="KEGG" id="coy:HF329_20435"/>
<protein>
    <submittedName>
        <fullName evidence="1">Helix-hairpin-helix domain-containing protein</fullName>
    </submittedName>
</protein>
<sequence>MAAGWCRITAVLLLLCGSWEKAAARQETELPVVMENALENATAVSDVPSDDDENWQQLEDFRRHRIQLNTADEATLQSLGILTDIQIGELLAYRRLLGNLVSIYELQAVPGFEPALIQQLLPYVKVGNDLMPHYTLRDYLHKGGHTLLLRYGRQPEKSRGYQRTGAAATTYQGSPDKVLLRYRYSFPRYVSWGVTMEKDAGEPWSGFPRQRGFDYYSAHVFVRNTAWLKTIALGDYTVNFGQGLLQWQAQAYGKGAAPMQIKREGDILRPHTSAGENNFFRGIAAAWEQGPWQATAFVSWRRLDGTLASSVDEEDRNTTALQRSGYHRTVAELSRKGAVQQWSSGANIRYQRHRWQVGANMVAHRLDPSLQRELKPYSSFDFTGGQLTGISIDYAAYCRNVHLFGELAASDNGKPAFVQGALASVAPMVDVAMAYRYYDKAYQSFYAAGFGDGSRTANEQGWYTGISLLLSRRWKIEGYADFFHFPWLKYRADAPSGGRDFSAQAVYTPDKRSKWLLRVTQATHAENSRLPGNALDVLSDVTSTNIRTQADIACGRNWQLRIRGEHSIYAADSGRKTGWMGYLEAAWHPRACPLALNARLARFGTADYNSRIYAYERSVLYDNAVSLLYGNGWQYYLNIKWKVNRRLACWLRVHQAIYPGQQTIGTGPEMVDGNRKTLFQFQLLRSW</sequence>
<dbReference type="EMBL" id="CP051205">
    <property type="protein sequence ID" value="QJB33549.1"/>
    <property type="molecule type" value="Genomic_DNA"/>
</dbReference>
<proteinExistence type="predicted"/>
<reference evidence="2" key="1">
    <citation type="submission" date="2020-04" db="EMBL/GenBank/DDBJ databases">
        <authorList>
            <person name="Kittiwongwattana C."/>
        </authorList>
    </citation>
    <scope>NUCLEOTIDE SEQUENCE [LARGE SCALE GENOMIC DNA]</scope>
    <source>
        <strain evidence="2">1310</strain>
    </source>
</reference>
<name>A0AAE6ZI24_9BACT</name>
<dbReference type="Proteomes" id="UP000502421">
    <property type="component" value="Chromosome"/>
</dbReference>
<dbReference type="RefSeq" id="WP_168806860.1">
    <property type="nucleotide sequence ID" value="NZ_CP051205.1"/>
</dbReference>